<evidence type="ECO:0000313" key="5">
    <source>
        <dbReference type="Proteomes" id="UP001642540"/>
    </source>
</evidence>
<evidence type="ECO:0000313" key="4">
    <source>
        <dbReference type="EMBL" id="CAL8109676.1"/>
    </source>
</evidence>
<dbReference type="PROSITE" id="PS51180">
    <property type="entry name" value="BRO1"/>
    <property type="match status" value="1"/>
</dbReference>
<evidence type="ECO:0000259" key="3">
    <source>
        <dbReference type="PROSITE" id="PS51180"/>
    </source>
</evidence>
<dbReference type="InterPro" id="IPR004328">
    <property type="entry name" value="BRO1_dom"/>
</dbReference>
<dbReference type="Pfam" id="PF13949">
    <property type="entry name" value="ALIX_LYPXL_bnd"/>
    <property type="match status" value="1"/>
</dbReference>
<dbReference type="InterPro" id="IPR038499">
    <property type="entry name" value="BRO1_sf"/>
</dbReference>
<feature type="domain" description="BRO1" evidence="3">
    <location>
        <begin position="3"/>
        <end position="396"/>
    </location>
</feature>
<gene>
    <name evidence="4" type="ORF">ODALV1_LOCUS13585</name>
</gene>
<dbReference type="InterPro" id="IPR025304">
    <property type="entry name" value="ALIX_V_dom"/>
</dbReference>
<sequence length="844" mass="92958">MTDLLSAPLKKASDLDLLKPLKNIISGIYSTADKPEDYSGAIIETNKLRSQALSKTLDKSQPALDLLYRYYDQIAALENKIPPHEVTIPFKWKDAFDKGSLFGGRVSLTVPSLSYEKVCVLYNIAALQSQVGAVGRISDSDEELKTAAKLFQLSSGIFAQLKSAASTMGGQEPTPDLSPDVVSALSALMLAQAQEIFVTKAVQDKMKDAIVAKLCVQAEDMYADALRQMQRETVKHLWDREWLPIVAGKQAAFSGLSQYFQSSVCGQKKQVGEQIARLNHCLEVLKQAQQRSGVPNFFADYINKANRMVAEAKKDNDFIYHERVPETSSLMPIDKVASARLAKPTPVPERLSSNFKDLFEEMVPVVVHQAMASCDVRKTEITNSKIAQLREASQLLNSILASLNLPAAIEDSSGGADAVPQSLKEKAVGVQEAGGITSLMKSVNDLPELVQRNKEILDEAERMLREEEESDNQLRAQLKEKWTRTSSDKLNGTFKTNATRYREILNNALAADEVIRGKLATHQQAIEKLSAGESGVSDFLPRDNTTNKVQGSESAKETLRQLMRQVEFLKTERESLEESIKNISFDLRTPFLSALAHDGAINEPAISVELIGKAFSPLEHQVSESLEKQESLIAAIQQNSDEYFGRKPGNNTISRRDQAMRQLAEGYDAFMDLQNNLKEGTKFYNDLTQLLLAFQNKIGDFCFARKTEKEELLKDVTREASTAASQQAPPPRPPPPSVPQAPAAAAPASQYTSAPAPPPGSGPPSYYQTQQPGGMAPYPSGYPQSMPMPFQAQAAPYPAYTPMPAAFNPYYATYPPPANNAYPQQPMGYAPPPQQPYYQQPPPQ</sequence>
<dbReference type="PANTHER" id="PTHR23030">
    <property type="entry name" value="PCD6 INTERACTING PROTEIN-RELATED"/>
    <property type="match status" value="1"/>
</dbReference>
<dbReference type="CDD" id="cd09240">
    <property type="entry name" value="BRO1_Alix"/>
    <property type="match status" value="1"/>
</dbReference>
<reference evidence="4 5" key="1">
    <citation type="submission" date="2024-08" db="EMBL/GenBank/DDBJ databases">
        <authorList>
            <person name="Cucini C."/>
            <person name="Frati F."/>
        </authorList>
    </citation>
    <scope>NUCLEOTIDE SEQUENCE [LARGE SCALE GENOMIC DNA]</scope>
</reference>
<evidence type="ECO:0000256" key="2">
    <source>
        <dbReference type="SAM" id="MobiDB-lite"/>
    </source>
</evidence>
<feature type="region of interest" description="Disordered" evidence="2">
    <location>
        <begin position="814"/>
        <end position="844"/>
    </location>
</feature>
<dbReference type="Gene3D" id="1.25.40.280">
    <property type="entry name" value="alix/aip1 like domains"/>
    <property type="match status" value="1"/>
</dbReference>
<comment type="caution">
    <text evidence="4">The sequence shown here is derived from an EMBL/GenBank/DDBJ whole genome shotgun (WGS) entry which is preliminary data.</text>
</comment>
<name>A0ABP1QNZ0_9HEXA</name>
<dbReference type="Pfam" id="PF03097">
    <property type="entry name" value="BRO1"/>
    <property type="match status" value="1"/>
</dbReference>
<accession>A0ABP1QNZ0</accession>
<keyword evidence="1" id="KW-0175">Coiled coil</keyword>
<feature type="region of interest" description="Disordered" evidence="2">
    <location>
        <begin position="717"/>
        <end position="790"/>
    </location>
</feature>
<feature type="compositionally biased region" description="Low complexity" evidence="2">
    <location>
        <begin position="814"/>
        <end position="828"/>
    </location>
</feature>
<feature type="compositionally biased region" description="Pro residues" evidence="2">
    <location>
        <begin position="728"/>
        <end position="739"/>
    </location>
</feature>
<feature type="coiled-coil region" evidence="1">
    <location>
        <begin position="552"/>
        <end position="586"/>
    </location>
</feature>
<feature type="compositionally biased region" description="Low complexity" evidence="2">
    <location>
        <begin position="740"/>
        <end position="754"/>
    </location>
</feature>
<dbReference type="SMART" id="SM01041">
    <property type="entry name" value="BRO1"/>
    <property type="match status" value="1"/>
</dbReference>
<dbReference type="Proteomes" id="UP001642540">
    <property type="component" value="Unassembled WGS sequence"/>
</dbReference>
<protein>
    <recommendedName>
        <fullName evidence="3">BRO1 domain-containing protein</fullName>
    </recommendedName>
</protein>
<feature type="coiled-coil region" evidence="1">
    <location>
        <begin position="446"/>
        <end position="477"/>
    </location>
</feature>
<evidence type="ECO:0000256" key="1">
    <source>
        <dbReference type="SAM" id="Coils"/>
    </source>
</evidence>
<keyword evidence="5" id="KW-1185">Reference proteome</keyword>
<organism evidence="4 5">
    <name type="scientific">Orchesella dallaii</name>
    <dbReference type="NCBI Taxonomy" id="48710"/>
    <lineage>
        <taxon>Eukaryota</taxon>
        <taxon>Metazoa</taxon>
        <taxon>Ecdysozoa</taxon>
        <taxon>Arthropoda</taxon>
        <taxon>Hexapoda</taxon>
        <taxon>Collembola</taxon>
        <taxon>Entomobryomorpha</taxon>
        <taxon>Entomobryoidea</taxon>
        <taxon>Orchesellidae</taxon>
        <taxon>Orchesellinae</taxon>
        <taxon>Orchesella</taxon>
    </lineage>
</organism>
<dbReference type="Gene3D" id="1.20.140.50">
    <property type="entry name" value="alix/aip1 like domains"/>
    <property type="match status" value="1"/>
</dbReference>
<dbReference type="PANTHER" id="PTHR23030:SF39">
    <property type="entry name" value="PROGRAMMED CELL DEATH 6-INTERACTING PROTEIN"/>
    <property type="match status" value="1"/>
</dbReference>
<feature type="compositionally biased region" description="Pro residues" evidence="2">
    <location>
        <begin position="829"/>
        <end position="844"/>
    </location>
</feature>
<dbReference type="EMBL" id="CAXLJM020000041">
    <property type="protein sequence ID" value="CAL8109676.1"/>
    <property type="molecule type" value="Genomic_DNA"/>
</dbReference>
<dbReference type="Gene3D" id="1.20.120.560">
    <property type="entry name" value="alix/aip1 in complex with the ypdl late domain"/>
    <property type="match status" value="1"/>
</dbReference>
<proteinExistence type="predicted"/>